<comment type="subcellular location">
    <subcellularLocation>
        <location evidence="1">Cell envelope</location>
    </subcellularLocation>
</comment>
<keyword evidence="2 7" id="KW-0349">Heme</keyword>
<gene>
    <name evidence="10" type="ORF">TsocGM_05120</name>
</gene>
<evidence type="ECO:0000256" key="3">
    <source>
        <dbReference type="ARBA" id="ARBA00022723"/>
    </source>
</evidence>
<evidence type="ECO:0000256" key="7">
    <source>
        <dbReference type="PROSITE-ProRule" id="PRU00433"/>
    </source>
</evidence>
<dbReference type="Proteomes" id="UP000280296">
    <property type="component" value="Unassembled WGS sequence"/>
</dbReference>
<evidence type="ECO:0000256" key="8">
    <source>
        <dbReference type="SAM" id="SignalP"/>
    </source>
</evidence>
<keyword evidence="11" id="KW-1185">Reference proteome</keyword>
<dbReference type="GO" id="GO:0046872">
    <property type="term" value="F:metal ion binding"/>
    <property type="evidence" value="ECO:0007669"/>
    <property type="project" value="UniProtKB-KW"/>
</dbReference>
<proteinExistence type="predicted"/>
<feature type="signal peptide" evidence="8">
    <location>
        <begin position="1"/>
        <end position="26"/>
    </location>
</feature>
<feature type="chain" id="PRO_5019168260" evidence="8">
    <location>
        <begin position="27"/>
        <end position="596"/>
    </location>
</feature>
<dbReference type="GO" id="GO:0004130">
    <property type="term" value="F:cytochrome-c peroxidase activity"/>
    <property type="evidence" value="ECO:0007669"/>
    <property type="project" value="TreeGrafter"/>
</dbReference>
<dbReference type="InterPro" id="IPR051395">
    <property type="entry name" value="Cytochrome_c_Peroxidase/MauG"/>
</dbReference>
<keyword evidence="5" id="KW-0560">Oxidoreductase</keyword>
<dbReference type="SUPFAM" id="SSF50974">
    <property type="entry name" value="Nitrous oxide reductase, N-terminal domain"/>
    <property type="match status" value="1"/>
</dbReference>
<organism evidence="10 11">
    <name type="scientific">Tautonia sociabilis</name>
    <dbReference type="NCBI Taxonomy" id="2080755"/>
    <lineage>
        <taxon>Bacteria</taxon>
        <taxon>Pseudomonadati</taxon>
        <taxon>Planctomycetota</taxon>
        <taxon>Planctomycetia</taxon>
        <taxon>Isosphaerales</taxon>
        <taxon>Isosphaeraceae</taxon>
        <taxon>Tautonia</taxon>
    </lineage>
</organism>
<accession>A0A432MNS2</accession>
<evidence type="ECO:0000256" key="2">
    <source>
        <dbReference type="ARBA" id="ARBA00022617"/>
    </source>
</evidence>
<reference evidence="10 11" key="2">
    <citation type="submission" date="2019-01" db="EMBL/GenBank/DDBJ databases">
        <title>Tautonia sociabilis, a novel thermotolerant planctomycete of Isosphaeraceae family, isolated from a 4000 m deep subterranean habitat.</title>
        <authorList>
            <person name="Kovaleva O.L."/>
            <person name="Elcheninov A.G."/>
            <person name="Van Heerden E."/>
            <person name="Toshchakov S.V."/>
            <person name="Novikov A."/>
            <person name="Bonch-Osmolovskaya E.A."/>
            <person name="Kublanov I.V."/>
        </authorList>
    </citation>
    <scope>NUCLEOTIDE SEQUENCE [LARGE SCALE GENOMIC DNA]</scope>
    <source>
        <strain evidence="10 11">GM2012</strain>
    </source>
</reference>
<dbReference type="AlphaFoldDB" id="A0A432MNS2"/>
<evidence type="ECO:0000256" key="6">
    <source>
        <dbReference type="ARBA" id="ARBA00023004"/>
    </source>
</evidence>
<evidence type="ECO:0000256" key="5">
    <source>
        <dbReference type="ARBA" id="ARBA00023002"/>
    </source>
</evidence>
<feature type="domain" description="Cytochrome c" evidence="9">
    <location>
        <begin position="501"/>
        <end position="596"/>
    </location>
</feature>
<evidence type="ECO:0000256" key="4">
    <source>
        <dbReference type="ARBA" id="ARBA00022729"/>
    </source>
</evidence>
<dbReference type="PANTHER" id="PTHR30600:SF10">
    <property type="entry name" value="BLL6722 PROTEIN"/>
    <property type="match status" value="1"/>
</dbReference>
<sequence length="596" mass="62740">MSDRRSRSTAVLAVILPLALPALGSAASAPPGSDDAPPGFQPDRRWREPVAMAVSTDGSRLYVANRESGTLSVIDVGSGRVASEHEVGSSLSDLALLPDGRHLLAVDEEEGLVVVVRLDGREVDRIVGVTVPETPVGISLEPEGGRAFVSSLWPRSVSVIAMNGEEPGRPTIELVGSVSLPFEPRGVLAVGGGKAIVADAFGGRMAVVDGDSMAVESVRELPGHNIRGLALSAGGDRLLVSHQLLNRAGRTDQNDIHWAAFITSNLLAMPLAAVLDPAADPIDESRLYHLSDVGDGGGDPNGVLVMPDGTIAVALGGVNEVAFGPESASIGHRVSVGRRPVALAKAPGDRRIFVADAFADTVSVVSLEDGAQASSIPLGPHPEPDAVRLGRHLFHDALLSHDGWMSCHSCHTDGHTSGRFVDTLGDDSYGTPKRTPSLLGAGETGPWAWDGSMESIADQVSKSVVSTMRGYPPDAAEASAIEAYIRSLPPAPPIDDCEDDTAIERGSAAFRRLRCDRCHRPPTYTAPGSYDVGLADERGRSEFNPPSLRGVARRPALFHDGRAGSIAEVFEKYGHQLDEPLEPGELEDLIAFLRSL</sequence>
<keyword evidence="6 7" id="KW-0408">Iron</keyword>
<dbReference type="GO" id="GO:0020037">
    <property type="term" value="F:heme binding"/>
    <property type="evidence" value="ECO:0007669"/>
    <property type="project" value="InterPro"/>
</dbReference>
<dbReference type="InterPro" id="IPR015943">
    <property type="entry name" value="WD40/YVTN_repeat-like_dom_sf"/>
</dbReference>
<keyword evidence="4 8" id="KW-0732">Signal</keyword>
<dbReference type="PROSITE" id="PS51007">
    <property type="entry name" value="CYTC"/>
    <property type="match status" value="2"/>
</dbReference>
<dbReference type="GO" id="GO:0009055">
    <property type="term" value="F:electron transfer activity"/>
    <property type="evidence" value="ECO:0007669"/>
    <property type="project" value="InterPro"/>
</dbReference>
<dbReference type="Pfam" id="PF03150">
    <property type="entry name" value="CCP_MauG"/>
    <property type="match status" value="1"/>
</dbReference>
<dbReference type="PANTHER" id="PTHR30600">
    <property type="entry name" value="CYTOCHROME C PEROXIDASE-RELATED"/>
    <property type="match status" value="1"/>
</dbReference>
<evidence type="ECO:0000313" key="10">
    <source>
        <dbReference type="EMBL" id="RUL88745.1"/>
    </source>
</evidence>
<comment type="caution">
    <text evidence="10">The sequence shown here is derived from an EMBL/GenBank/DDBJ whole genome shotgun (WGS) entry which is preliminary data.</text>
</comment>
<dbReference type="InterPro" id="IPR004852">
    <property type="entry name" value="Di-haem_cyt_c_peroxidsae"/>
</dbReference>
<dbReference type="SUPFAM" id="SSF46626">
    <property type="entry name" value="Cytochrome c"/>
    <property type="match status" value="2"/>
</dbReference>
<evidence type="ECO:0000313" key="11">
    <source>
        <dbReference type="Proteomes" id="UP000280296"/>
    </source>
</evidence>
<protein>
    <submittedName>
        <fullName evidence="10">YVTN family beta-propeller domain-containing protein</fullName>
    </submittedName>
</protein>
<dbReference type="Gene3D" id="1.10.760.10">
    <property type="entry name" value="Cytochrome c-like domain"/>
    <property type="match status" value="2"/>
</dbReference>
<evidence type="ECO:0000256" key="1">
    <source>
        <dbReference type="ARBA" id="ARBA00004196"/>
    </source>
</evidence>
<feature type="domain" description="Cytochrome c" evidence="9">
    <location>
        <begin position="385"/>
        <end position="489"/>
    </location>
</feature>
<dbReference type="RefSeq" id="WP_126724233.1">
    <property type="nucleotide sequence ID" value="NZ_RYZH01000007.1"/>
</dbReference>
<evidence type="ECO:0000259" key="9">
    <source>
        <dbReference type="PROSITE" id="PS51007"/>
    </source>
</evidence>
<dbReference type="GO" id="GO:0030313">
    <property type="term" value="C:cell envelope"/>
    <property type="evidence" value="ECO:0007669"/>
    <property type="project" value="UniProtKB-SubCell"/>
</dbReference>
<dbReference type="InterPro" id="IPR011045">
    <property type="entry name" value="N2O_reductase_N"/>
</dbReference>
<name>A0A432MNS2_9BACT</name>
<keyword evidence="3 7" id="KW-0479">Metal-binding</keyword>
<dbReference type="InterPro" id="IPR009056">
    <property type="entry name" value="Cyt_c-like_dom"/>
</dbReference>
<dbReference type="InterPro" id="IPR036909">
    <property type="entry name" value="Cyt_c-like_dom_sf"/>
</dbReference>
<dbReference type="EMBL" id="RYZH01000007">
    <property type="protein sequence ID" value="RUL88745.1"/>
    <property type="molecule type" value="Genomic_DNA"/>
</dbReference>
<reference evidence="10 11" key="1">
    <citation type="submission" date="2018-12" db="EMBL/GenBank/DDBJ databases">
        <authorList>
            <person name="Toschakov S.V."/>
        </authorList>
    </citation>
    <scope>NUCLEOTIDE SEQUENCE [LARGE SCALE GENOMIC DNA]</scope>
    <source>
        <strain evidence="10 11">GM2012</strain>
    </source>
</reference>
<dbReference type="Gene3D" id="2.130.10.10">
    <property type="entry name" value="YVTN repeat-like/Quinoprotein amine dehydrogenase"/>
    <property type="match status" value="2"/>
</dbReference>
<dbReference type="OrthoDB" id="9772811at2"/>